<evidence type="ECO:0000313" key="3">
    <source>
        <dbReference type="Proteomes" id="UP000095349"/>
    </source>
</evidence>
<feature type="transmembrane region" description="Helical" evidence="1">
    <location>
        <begin position="43"/>
        <end position="66"/>
    </location>
</feature>
<gene>
    <name evidence="2" type="ORF">A4G23_02325</name>
</gene>
<name>A0A1D8G206_9ACTN</name>
<feature type="transmembrane region" description="Helical" evidence="1">
    <location>
        <begin position="139"/>
        <end position="167"/>
    </location>
</feature>
<keyword evidence="1" id="KW-0812">Transmembrane</keyword>
<dbReference type="EMBL" id="CP017316">
    <property type="protein sequence ID" value="AOT59483.1"/>
    <property type="molecule type" value="Genomic_DNA"/>
</dbReference>
<protein>
    <submittedName>
        <fullName evidence="2">Uncharacterized protein</fullName>
    </submittedName>
</protein>
<evidence type="ECO:0000313" key="2">
    <source>
        <dbReference type="EMBL" id="AOT59483.1"/>
    </source>
</evidence>
<reference evidence="2 3" key="1">
    <citation type="submission" date="2016-09" db="EMBL/GenBank/DDBJ databases">
        <title>Streptomyces rubrolavendulae MJM4426 Genome sequencing and assembly.</title>
        <authorList>
            <person name="Kim J.-G."/>
        </authorList>
    </citation>
    <scope>NUCLEOTIDE SEQUENCE [LARGE SCALE GENOMIC DNA]</scope>
    <source>
        <strain evidence="2 3">MJM4426</strain>
    </source>
</reference>
<accession>A0A1D8G206</accession>
<dbReference type="RefSeq" id="WP_069976845.1">
    <property type="nucleotide sequence ID" value="NZ_CP017316.1"/>
</dbReference>
<keyword evidence="3" id="KW-1185">Reference proteome</keyword>
<organism evidence="2 3">
    <name type="scientific">Streptomyces rubrolavendulae</name>
    <dbReference type="NCBI Taxonomy" id="285473"/>
    <lineage>
        <taxon>Bacteria</taxon>
        <taxon>Bacillati</taxon>
        <taxon>Actinomycetota</taxon>
        <taxon>Actinomycetes</taxon>
        <taxon>Kitasatosporales</taxon>
        <taxon>Streptomycetaceae</taxon>
        <taxon>Streptomyces</taxon>
    </lineage>
</organism>
<dbReference type="GeneID" id="33065251"/>
<evidence type="ECO:0000256" key="1">
    <source>
        <dbReference type="SAM" id="Phobius"/>
    </source>
</evidence>
<sequence length="273" mass="28502">MGALAVEAAVLCTAYLIHASTRETSVLPGNHGLAPAALVVFGLPALLLAYLVTVGLVLPLTVLAAWTGRRVRGRDAWWWLPVVAAAASGLLVMAVALPLGAWRGGLALWPYLTVLLTVPGLAVRRVLRRAGDGPGTGRVIRLTLLYGAGAVAVTAVLGLVGSAVGLVEPYERPRLLGGAAVGVWSDGRGGTLRLAADGTAEAAGVDVDDFSDEARECTGRGTWRAVGAYAVDVWVEGCANLYWESLGTREHPQLFAYVGDPDSGVLYRLRRTG</sequence>
<feature type="transmembrane region" description="Helical" evidence="1">
    <location>
        <begin position="108"/>
        <end position="127"/>
    </location>
</feature>
<proteinExistence type="predicted"/>
<dbReference type="AlphaFoldDB" id="A0A1D8G206"/>
<dbReference type="OrthoDB" id="3393054at2"/>
<keyword evidence="1" id="KW-1133">Transmembrane helix</keyword>
<dbReference type="PATRIC" id="fig|285473.5.peg.2432"/>
<dbReference type="KEGG" id="srn:A4G23_02325"/>
<keyword evidence="1" id="KW-0472">Membrane</keyword>
<dbReference type="Proteomes" id="UP000095349">
    <property type="component" value="Chromosome"/>
</dbReference>
<feature type="transmembrane region" description="Helical" evidence="1">
    <location>
        <begin position="78"/>
        <end position="102"/>
    </location>
</feature>